<organism evidence="8 9">
    <name type="scientific">Reichenbachiella agarivorans</name>
    <dbReference type="NCBI Taxonomy" id="2979464"/>
    <lineage>
        <taxon>Bacteria</taxon>
        <taxon>Pseudomonadati</taxon>
        <taxon>Bacteroidota</taxon>
        <taxon>Cytophagia</taxon>
        <taxon>Cytophagales</taxon>
        <taxon>Reichenbachiellaceae</taxon>
        <taxon>Reichenbachiella</taxon>
    </lineage>
</organism>
<keyword evidence="3" id="KW-0255">Endonuclease</keyword>
<evidence type="ECO:0000256" key="3">
    <source>
        <dbReference type="ARBA" id="ARBA00022759"/>
    </source>
</evidence>
<proteinExistence type="inferred from homology"/>
<evidence type="ECO:0000256" key="4">
    <source>
        <dbReference type="ARBA" id="ARBA00022801"/>
    </source>
</evidence>
<evidence type="ECO:0000313" key="9">
    <source>
        <dbReference type="Proteomes" id="UP001065174"/>
    </source>
</evidence>
<reference evidence="8" key="1">
    <citation type="submission" date="2022-09" db="EMBL/GenBank/DDBJ databases">
        <title>Comparative genomics and taxonomic characterization of three novel marine species of genus Reichenbachiella exhibiting antioxidant and polysaccharide degradation activities.</title>
        <authorList>
            <person name="Muhammad N."/>
            <person name="Lee Y.-J."/>
            <person name="Ko J."/>
            <person name="Kim S.-G."/>
        </authorList>
    </citation>
    <scope>NUCLEOTIDE SEQUENCE</scope>
    <source>
        <strain evidence="8">BKB1-1</strain>
    </source>
</reference>
<keyword evidence="9" id="KW-1185">Reference proteome</keyword>
<accession>A0ABY6CYF4</accession>
<evidence type="ECO:0000256" key="5">
    <source>
        <dbReference type="ARBA" id="ARBA00035648"/>
    </source>
</evidence>
<dbReference type="Pfam" id="PF03755">
    <property type="entry name" value="YicC-like_N"/>
    <property type="match status" value="1"/>
</dbReference>
<dbReference type="RefSeq" id="WP_262310684.1">
    <property type="nucleotide sequence ID" value="NZ_CP106679.1"/>
</dbReference>
<evidence type="ECO:0000256" key="1">
    <source>
        <dbReference type="ARBA" id="ARBA00001968"/>
    </source>
</evidence>
<dbReference type="InterPro" id="IPR005229">
    <property type="entry name" value="YicC/YloC-like"/>
</dbReference>
<evidence type="ECO:0000313" key="8">
    <source>
        <dbReference type="EMBL" id="UXP33255.1"/>
    </source>
</evidence>
<name>A0ABY6CYF4_9BACT</name>
<feature type="domain" description="Endoribonuclease YicC-like C-terminal" evidence="7">
    <location>
        <begin position="172"/>
        <end position="290"/>
    </location>
</feature>
<comment type="cofactor">
    <cofactor evidence="1">
        <name>a divalent metal cation</name>
        <dbReference type="ChEBI" id="CHEBI:60240"/>
    </cofactor>
</comment>
<keyword evidence="2" id="KW-0540">Nuclease</keyword>
<dbReference type="PANTHER" id="PTHR30636:SF3">
    <property type="entry name" value="UPF0701 PROTEIN YICC"/>
    <property type="match status" value="1"/>
</dbReference>
<evidence type="ECO:0000259" key="6">
    <source>
        <dbReference type="Pfam" id="PF03755"/>
    </source>
</evidence>
<gene>
    <name evidence="8" type="ORF">N6H18_04740</name>
</gene>
<protein>
    <submittedName>
        <fullName evidence="8">YicC family protein</fullName>
    </submittedName>
</protein>
<evidence type="ECO:0000256" key="2">
    <source>
        <dbReference type="ARBA" id="ARBA00022722"/>
    </source>
</evidence>
<feature type="domain" description="Endoribonuclease YicC-like N-terminal" evidence="6">
    <location>
        <begin position="2"/>
        <end position="153"/>
    </location>
</feature>
<keyword evidence="4" id="KW-0378">Hydrolase</keyword>
<dbReference type="InterPro" id="IPR013527">
    <property type="entry name" value="YicC-like_N"/>
</dbReference>
<sequence length="291" mass="33254">MIKSMTGYGNANFENDQISIQVEIKTLNSKFFDINTKYPKEISSFEHDLRKIISDRLIRGKVSFVTELTTKSGTAQAMRINPELFQHYKNQILAVTEGMNVSDADILQSVMKTGDIFEQPEGKKDVIDQQLMVKLVNEALDKCEAFRLQEGNSAQIALSACSDQISNKLKEIKELDPVRIVQIKERINEGLKELSSGEKSDPNRFEQELIYYIEKLDISEEIVRLENHIKFFNITLDEKESQGKKLGFISQEMGREINTIGSKANNSDIQKLVVEMKDELEKIKEQVLNVI</sequence>
<dbReference type="EMBL" id="CP106679">
    <property type="protein sequence ID" value="UXP33255.1"/>
    <property type="molecule type" value="Genomic_DNA"/>
</dbReference>
<dbReference type="Proteomes" id="UP001065174">
    <property type="component" value="Chromosome"/>
</dbReference>
<dbReference type="PANTHER" id="PTHR30636">
    <property type="entry name" value="UPF0701 PROTEIN YICC"/>
    <property type="match status" value="1"/>
</dbReference>
<dbReference type="NCBIfam" id="TIGR00255">
    <property type="entry name" value="YicC/YloC family endoribonuclease"/>
    <property type="match status" value="1"/>
</dbReference>
<comment type="similarity">
    <text evidence="5">Belongs to the YicC/YloC family.</text>
</comment>
<evidence type="ECO:0000259" key="7">
    <source>
        <dbReference type="Pfam" id="PF08340"/>
    </source>
</evidence>
<dbReference type="Pfam" id="PF08340">
    <property type="entry name" value="YicC-like_C"/>
    <property type="match status" value="1"/>
</dbReference>
<dbReference type="InterPro" id="IPR013551">
    <property type="entry name" value="YicC-like_C"/>
</dbReference>